<evidence type="ECO:0000256" key="8">
    <source>
        <dbReference type="ARBA" id="ARBA00023242"/>
    </source>
</evidence>
<evidence type="ECO:0000259" key="14">
    <source>
        <dbReference type="PROSITE" id="PS50071"/>
    </source>
</evidence>
<evidence type="ECO:0000256" key="6">
    <source>
        <dbReference type="ARBA" id="ARBA00023125"/>
    </source>
</evidence>
<dbReference type="InterPro" id="IPR001356">
    <property type="entry name" value="HD"/>
</dbReference>
<evidence type="ECO:0000256" key="7">
    <source>
        <dbReference type="ARBA" id="ARBA00023155"/>
    </source>
</evidence>
<accession>A0AA35WG78</accession>
<dbReference type="PROSITE" id="PS50071">
    <property type="entry name" value="HOMEOBOX_2"/>
    <property type="match status" value="1"/>
</dbReference>
<dbReference type="GO" id="GO:0003677">
    <property type="term" value="F:DNA binding"/>
    <property type="evidence" value="ECO:0007669"/>
    <property type="project" value="UniProtKB-UniRule"/>
</dbReference>
<dbReference type="Pfam" id="PF00046">
    <property type="entry name" value="Homeodomain"/>
    <property type="match status" value="1"/>
</dbReference>
<feature type="domain" description="LIM zinc-binding" evidence="13">
    <location>
        <begin position="158"/>
        <end position="219"/>
    </location>
</feature>
<dbReference type="InterPro" id="IPR009057">
    <property type="entry name" value="Homeodomain-like_sf"/>
</dbReference>
<feature type="DNA-binding region" description="Homeobox" evidence="9">
    <location>
        <begin position="256"/>
        <end position="315"/>
    </location>
</feature>
<dbReference type="FunFam" id="1.10.10.60:FF:000041">
    <property type="entry name" value="insulin gene enhancer protein ISL-1"/>
    <property type="match status" value="1"/>
</dbReference>
<dbReference type="GO" id="GO:0045944">
    <property type="term" value="P:positive regulation of transcription by RNA polymerase II"/>
    <property type="evidence" value="ECO:0007669"/>
    <property type="project" value="InterPro"/>
</dbReference>
<dbReference type="PANTHER" id="PTHR24204">
    <property type="entry name" value="INSULIN GENE ENHANCER PROTEIN"/>
    <property type="match status" value="1"/>
</dbReference>
<feature type="compositionally biased region" description="Pro residues" evidence="12">
    <location>
        <begin position="341"/>
        <end position="350"/>
    </location>
</feature>
<dbReference type="Proteomes" id="UP001174909">
    <property type="component" value="Unassembled WGS sequence"/>
</dbReference>
<dbReference type="AlphaFoldDB" id="A0AA35WG78"/>
<dbReference type="GO" id="GO:0046872">
    <property type="term" value="F:metal ion binding"/>
    <property type="evidence" value="ECO:0007669"/>
    <property type="project" value="UniProtKB-KW"/>
</dbReference>
<gene>
    <name evidence="15" type="ORF">GBAR_LOCUS8422</name>
</gene>
<keyword evidence="8 9" id="KW-0539">Nucleus</keyword>
<reference evidence="15" key="1">
    <citation type="submission" date="2023-03" db="EMBL/GenBank/DDBJ databases">
        <authorList>
            <person name="Steffen K."/>
            <person name="Cardenas P."/>
        </authorList>
    </citation>
    <scope>NUCLEOTIDE SEQUENCE</scope>
</reference>
<evidence type="ECO:0000256" key="12">
    <source>
        <dbReference type="SAM" id="MobiDB-lite"/>
    </source>
</evidence>
<evidence type="ECO:0000313" key="16">
    <source>
        <dbReference type="Proteomes" id="UP001174909"/>
    </source>
</evidence>
<dbReference type="SMART" id="SM00389">
    <property type="entry name" value="HOX"/>
    <property type="match status" value="1"/>
</dbReference>
<dbReference type="SMART" id="SM00132">
    <property type="entry name" value="LIM"/>
    <property type="match status" value="2"/>
</dbReference>
<dbReference type="InterPro" id="IPR001781">
    <property type="entry name" value="Znf_LIM"/>
</dbReference>
<evidence type="ECO:0000256" key="5">
    <source>
        <dbReference type="ARBA" id="ARBA00023038"/>
    </source>
</evidence>
<dbReference type="SUPFAM" id="SSF57716">
    <property type="entry name" value="Glucocorticoid receptor-like (DNA-binding domain)"/>
    <property type="match status" value="2"/>
</dbReference>
<keyword evidence="3" id="KW-0677">Repeat</keyword>
<evidence type="ECO:0000259" key="13">
    <source>
        <dbReference type="PROSITE" id="PS50023"/>
    </source>
</evidence>
<keyword evidence="7 9" id="KW-0371">Homeobox</keyword>
<name>A0AA35WG78_GEOBA</name>
<feature type="compositionally biased region" description="Polar residues" evidence="12">
    <location>
        <begin position="223"/>
        <end position="234"/>
    </location>
</feature>
<keyword evidence="2 10" id="KW-0479">Metal-binding</keyword>
<dbReference type="InterPro" id="IPR047169">
    <property type="entry name" value="ISL1/2-like"/>
</dbReference>
<evidence type="ECO:0000256" key="10">
    <source>
        <dbReference type="PROSITE-ProRule" id="PRU00125"/>
    </source>
</evidence>
<feature type="domain" description="LIM zinc-binding" evidence="13">
    <location>
        <begin position="95"/>
        <end position="157"/>
    </location>
</feature>
<proteinExistence type="predicted"/>
<evidence type="ECO:0000256" key="1">
    <source>
        <dbReference type="ARBA" id="ARBA00004123"/>
    </source>
</evidence>
<dbReference type="PANTHER" id="PTHR24204:SF8">
    <property type="entry name" value="TAILUP, ISOFORM A"/>
    <property type="match status" value="1"/>
</dbReference>
<evidence type="ECO:0000256" key="11">
    <source>
        <dbReference type="RuleBase" id="RU000682"/>
    </source>
</evidence>
<dbReference type="EMBL" id="CASHTH010001248">
    <property type="protein sequence ID" value="CAI8013240.1"/>
    <property type="molecule type" value="Genomic_DNA"/>
</dbReference>
<dbReference type="PROSITE" id="PS00478">
    <property type="entry name" value="LIM_DOMAIN_1"/>
    <property type="match status" value="1"/>
</dbReference>
<protein>
    <submittedName>
        <fullName evidence="15">Insulin gene enhancer protein isl-2b</fullName>
    </submittedName>
</protein>
<organism evidence="15 16">
    <name type="scientific">Geodia barretti</name>
    <name type="common">Barrett's horny sponge</name>
    <dbReference type="NCBI Taxonomy" id="519541"/>
    <lineage>
        <taxon>Eukaryota</taxon>
        <taxon>Metazoa</taxon>
        <taxon>Porifera</taxon>
        <taxon>Demospongiae</taxon>
        <taxon>Heteroscleromorpha</taxon>
        <taxon>Tetractinellida</taxon>
        <taxon>Astrophorina</taxon>
        <taxon>Geodiidae</taxon>
        <taxon>Geodia</taxon>
    </lineage>
</organism>
<keyword evidence="16" id="KW-1185">Reference proteome</keyword>
<evidence type="ECO:0000313" key="15">
    <source>
        <dbReference type="EMBL" id="CAI8013240.1"/>
    </source>
</evidence>
<dbReference type="SUPFAM" id="SSF46689">
    <property type="entry name" value="Homeodomain-like"/>
    <property type="match status" value="1"/>
</dbReference>
<feature type="region of interest" description="Disordered" evidence="12">
    <location>
        <begin position="328"/>
        <end position="356"/>
    </location>
</feature>
<dbReference type="Gene3D" id="2.10.110.10">
    <property type="entry name" value="Cysteine Rich Protein"/>
    <property type="match status" value="2"/>
</dbReference>
<keyword evidence="4 10" id="KW-0862">Zinc</keyword>
<dbReference type="CDD" id="cd00086">
    <property type="entry name" value="homeodomain"/>
    <property type="match status" value="1"/>
</dbReference>
<dbReference type="PROSITE" id="PS50023">
    <property type="entry name" value="LIM_DOMAIN_2"/>
    <property type="match status" value="2"/>
</dbReference>
<comment type="caution">
    <text evidence="15">The sequence shown here is derived from an EMBL/GenBank/DDBJ whole genome shotgun (WGS) entry which is preliminary data.</text>
</comment>
<dbReference type="Pfam" id="PF00412">
    <property type="entry name" value="LIM"/>
    <property type="match status" value="2"/>
</dbReference>
<feature type="domain" description="Homeobox" evidence="14">
    <location>
        <begin position="254"/>
        <end position="314"/>
    </location>
</feature>
<feature type="region of interest" description="Disordered" evidence="12">
    <location>
        <begin position="223"/>
        <end position="257"/>
    </location>
</feature>
<evidence type="ECO:0000256" key="2">
    <source>
        <dbReference type="ARBA" id="ARBA00022723"/>
    </source>
</evidence>
<keyword evidence="5 10" id="KW-0440">LIM domain</keyword>
<dbReference type="GO" id="GO:0000981">
    <property type="term" value="F:DNA-binding transcription factor activity, RNA polymerase II-specific"/>
    <property type="evidence" value="ECO:0007669"/>
    <property type="project" value="InterPro"/>
</dbReference>
<comment type="subcellular location">
    <subcellularLocation>
        <location evidence="1 9 11">Nucleus</location>
    </subcellularLocation>
</comment>
<sequence length="433" mass="47555">MTTTISCIVYNGNFYAHAHIYIGFERALVRIKQVKRGSSDTVSNSLHLLLLDEGLRLRPGPTSRAFTCVGLRTSMENKNANCKQSADAPMNVSPQVCHGCQQNIDDDYRLYVAPDLHWHVACLLCSECHSPMTERDTCIIRDGRPYCRTDYIRLFGCVCALCHCNIGASDLIMRAKSQVFHLECFQCSACEHRLQPGEQYAVSSGKLFCHKHFDSLPLDPPSTCTAPESSNANSRCPGPDAVSTGPRKRGSVADKGPRVRTVLSEQQLQTLRTVYASNPRPDALLKEHLVELTGLSSRVIRVWFQNKRCKDKKKAIQAEALARQAQTATQPLAQGKVQIPPLTPQAPPTPDSLGQISPQSAAAMAAFQYPPASYEAGSRPAVSPIAYHQNMSAWGSPPENLGPFEAEFSSPMTTEAHNTVYTSVTSQPNAFSF</sequence>
<dbReference type="GO" id="GO:0005634">
    <property type="term" value="C:nucleus"/>
    <property type="evidence" value="ECO:0007669"/>
    <property type="project" value="UniProtKB-SubCell"/>
</dbReference>
<evidence type="ECO:0000256" key="9">
    <source>
        <dbReference type="PROSITE-ProRule" id="PRU00108"/>
    </source>
</evidence>
<dbReference type="Gene3D" id="1.10.10.60">
    <property type="entry name" value="Homeodomain-like"/>
    <property type="match status" value="1"/>
</dbReference>
<evidence type="ECO:0000256" key="4">
    <source>
        <dbReference type="ARBA" id="ARBA00022833"/>
    </source>
</evidence>
<evidence type="ECO:0000256" key="3">
    <source>
        <dbReference type="ARBA" id="ARBA00022737"/>
    </source>
</evidence>
<dbReference type="InterPro" id="IPR017970">
    <property type="entry name" value="Homeobox_CS"/>
</dbReference>
<dbReference type="PROSITE" id="PS00027">
    <property type="entry name" value="HOMEOBOX_1"/>
    <property type="match status" value="1"/>
</dbReference>
<keyword evidence="6 9" id="KW-0238">DNA-binding</keyword>